<evidence type="ECO:0000256" key="1">
    <source>
        <dbReference type="ARBA" id="ARBA00004479"/>
    </source>
</evidence>
<comment type="subcellular location">
    <subcellularLocation>
        <location evidence="1">Membrane</location>
        <topology evidence="1">Single-pass type I membrane protein</topology>
    </subcellularLocation>
</comment>
<keyword evidence="4" id="KW-0732">Signal</keyword>
<keyword evidence="13" id="KW-1185">Reference proteome</keyword>
<dbReference type="SUPFAM" id="SSF49265">
    <property type="entry name" value="Fibronectin type III"/>
    <property type="match status" value="3"/>
</dbReference>
<sequence>MNSDFPLFLPAGCQLFVPLGNLTVKPASPFLIGSNLTVFCHSNECKQGFRISLELNGESVNSLERVNCTTMIFRLFNVRMPQSQLICKLKSVDRELPVNGLDLHGGLPPNKPEHVMCEMSRSSDFIDCTWERGQKTHILTTYNISVNRENGTKIHLDQIQDAEEIHIPRATIDENTKYQLIITAYNHFGASQSDPFTFSAKDIVIPETPCITQIEFGNNSIAAILYWKTSESSVHLRSDVRLRTDTGTWEMGEETELREGLIQVDGLRPLTDYEFQMRTCNTSRSISAVACVEEVRQPGYQWAADGDCFMADDYTGAVQQYRIFLGNDQNQEVTSCAAVSPCSVQVPAEVQAVSISAVTLYGMSPPANVPLRLSGDVRPVLRPLVPAANGSAVFVSWSWPWGKHRSTSGGEPLHYVIEWTSVPVAELQWQKVSKDQNNTSITGLTAGVRYNVSLYAVTTRGVSAPSSRLVYSKEQKPVCGPSVSVLVHEARRIRIQWEELPVDKQRGFIINYTIYLQMLDFSNTQLSKTVSVSSPRQMWMDCPEGALALQLTASTSAGEGQRGNRICSQPETPAVGLVIWTVFILTLFIAIIANLMCWRCVRERIKQKCMSCGPAWLTETLPKPGNSNAIRLLQQQYDRELSFSSTQSDPLLSPISLISQEERDDVYPTIHVEISQLGSRPTEPTAETPLLTSDPGLLVDSQPEHVSYKPQLAPLAPQGEEVKETEEEQRDVPSFWEEDKCERFGVLLGGFLSSVEVGFTYPPLGLTLSSDSSLLWPTTPKATIASNGGFSLERRATENDVEADSLSLDLQQREIMNPDTAGTCSSQYTVETTLKSGYFPQAATVSSTALCDAQR</sequence>
<keyword evidence="8" id="KW-0675">Receptor</keyword>
<evidence type="ECO:0000259" key="11">
    <source>
        <dbReference type="PROSITE" id="PS50853"/>
    </source>
</evidence>
<dbReference type="Proteomes" id="UP000327493">
    <property type="component" value="Chromosome 9"/>
</dbReference>
<dbReference type="InterPro" id="IPR013783">
    <property type="entry name" value="Ig-like_fold"/>
</dbReference>
<evidence type="ECO:0000256" key="4">
    <source>
        <dbReference type="ARBA" id="ARBA00022729"/>
    </source>
</evidence>
<feature type="domain" description="Fibronectin type-III" evidence="11">
    <location>
        <begin position="379"/>
        <end position="476"/>
    </location>
</feature>
<dbReference type="EMBL" id="VOFY01000009">
    <property type="protein sequence ID" value="KAA8590053.1"/>
    <property type="molecule type" value="Genomic_DNA"/>
</dbReference>
<feature type="transmembrane region" description="Helical" evidence="10">
    <location>
        <begin position="574"/>
        <end position="598"/>
    </location>
</feature>
<keyword evidence="3 10" id="KW-0812">Transmembrane</keyword>
<comment type="similarity">
    <text evidence="2">Belongs to the type I cytokine receptor family. Type 2 subfamily.</text>
</comment>
<evidence type="ECO:0000256" key="5">
    <source>
        <dbReference type="ARBA" id="ARBA00022737"/>
    </source>
</evidence>
<proteinExistence type="inferred from homology"/>
<dbReference type="SMART" id="SM00060">
    <property type="entry name" value="FN3"/>
    <property type="match status" value="3"/>
</dbReference>
<comment type="caution">
    <text evidence="12">The sequence shown here is derived from an EMBL/GenBank/DDBJ whole genome shotgun (WGS) entry which is preliminary data.</text>
</comment>
<evidence type="ECO:0000256" key="2">
    <source>
        <dbReference type="ARBA" id="ARBA00008921"/>
    </source>
</evidence>
<dbReference type="PANTHER" id="PTHR48423">
    <property type="entry name" value="INTERLEUKIN-27 RECEPTOR SUBUNIT ALPHA"/>
    <property type="match status" value="1"/>
</dbReference>
<dbReference type="GO" id="GO:0005886">
    <property type="term" value="C:plasma membrane"/>
    <property type="evidence" value="ECO:0007669"/>
    <property type="project" value="UniProtKB-ARBA"/>
</dbReference>
<organism evidence="12 13">
    <name type="scientific">Etheostoma spectabile</name>
    <name type="common">orangethroat darter</name>
    <dbReference type="NCBI Taxonomy" id="54343"/>
    <lineage>
        <taxon>Eukaryota</taxon>
        <taxon>Metazoa</taxon>
        <taxon>Chordata</taxon>
        <taxon>Craniata</taxon>
        <taxon>Vertebrata</taxon>
        <taxon>Euteleostomi</taxon>
        <taxon>Actinopterygii</taxon>
        <taxon>Neopterygii</taxon>
        <taxon>Teleostei</taxon>
        <taxon>Neoteleostei</taxon>
        <taxon>Acanthomorphata</taxon>
        <taxon>Eupercaria</taxon>
        <taxon>Perciformes</taxon>
        <taxon>Percoidei</taxon>
        <taxon>Percidae</taxon>
        <taxon>Etheostomatinae</taxon>
        <taxon>Etheostoma</taxon>
    </lineage>
</organism>
<accession>A0A5J5DAF7</accession>
<reference evidence="12 13" key="1">
    <citation type="submission" date="2019-08" db="EMBL/GenBank/DDBJ databases">
        <title>A chromosome-level genome assembly, high-density linkage maps, and genome scans reveal the genomic architecture of hybrid incompatibilities underlying speciation via character displacement in darters (Percidae: Etheostominae).</title>
        <authorList>
            <person name="Moran R.L."/>
            <person name="Catchen J.M."/>
            <person name="Fuller R.C."/>
        </authorList>
    </citation>
    <scope>NUCLEOTIDE SEQUENCE [LARGE SCALE GENOMIC DNA]</scope>
    <source>
        <strain evidence="12">EspeVRDwgs_2016</strain>
        <tissue evidence="12">Muscle</tissue>
    </source>
</reference>
<keyword evidence="6 10" id="KW-1133">Transmembrane helix</keyword>
<evidence type="ECO:0000256" key="10">
    <source>
        <dbReference type="SAM" id="Phobius"/>
    </source>
</evidence>
<dbReference type="PROSITE" id="PS50853">
    <property type="entry name" value="FN3"/>
    <property type="match status" value="1"/>
</dbReference>
<dbReference type="InterPro" id="IPR052672">
    <property type="entry name" value="Type1_Cytokine_Rcpt_Type2"/>
</dbReference>
<gene>
    <name evidence="12" type="ORF">FQN60_013418</name>
</gene>
<evidence type="ECO:0000313" key="13">
    <source>
        <dbReference type="Proteomes" id="UP000327493"/>
    </source>
</evidence>
<dbReference type="PANTHER" id="PTHR48423:SF2">
    <property type="entry name" value="INTERLEUKIN-12 RECEPTOR SUBUNIT BETA-2"/>
    <property type="match status" value="1"/>
</dbReference>
<dbReference type="InterPro" id="IPR036116">
    <property type="entry name" value="FN3_sf"/>
</dbReference>
<keyword evidence="5" id="KW-0677">Repeat</keyword>
<keyword evidence="9" id="KW-0325">Glycoprotein</keyword>
<evidence type="ECO:0000256" key="8">
    <source>
        <dbReference type="ARBA" id="ARBA00023170"/>
    </source>
</evidence>
<evidence type="ECO:0000256" key="7">
    <source>
        <dbReference type="ARBA" id="ARBA00023136"/>
    </source>
</evidence>
<dbReference type="CDD" id="cd00063">
    <property type="entry name" value="FN3"/>
    <property type="match status" value="1"/>
</dbReference>
<evidence type="ECO:0000256" key="9">
    <source>
        <dbReference type="ARBA" id="ARBA00023180"/>
    </source>
</evidence>
<dbReference type="InterPro" id="IPR003961">
    <property type="entry name" value="FN3_dom"/>
</dbReference>
<name>A0A5J5DAF7_9PERO</name>
<dbReference type="AlphaFoldDB" id="A0A5J5DAF7"/>
<dbReference type="Pfam" id="PF00041">
    <property type="entry name" value="fn3"/>
    <property type="match status" value="1"/>
</dbReference>
<keyword evidence="7 10" id="KW-0472">Membrane</keyword>
<evidence type="ECO:0000313" key="12">
    <source>
        <dbReference type="EMBL" id="KAA8590053.1"/>
    </source>
</evidence>
<evidence type="ECO:0000256" key="3">
    <source>
        <dbReference type="ARBA" id="ARBA00022692"/>
    </source>
</evidence>
<dbReference type="Gene3D" id="2.60.40.10">
    <property type="entry name" value="Immunoglobulins"/>
    <property type="match status" value="4"/>
</dbReference>
<evidence type="ECO:0000256" key="6">
    <source>
        <dbReference type="ARBA" id="ARBA00022989"/>
    </source>
</evidence>
<protein>
    <recommendedName>
        <fullName evidence="11">Fibronectin type-III domain-containing protein</fullName>
    </recommendedName>
</protein>